<proteinExistence type="predicted"/>
<sequence>MASSCWSASCSQACVCLCPLNVHGRMCVCPRAHLSYACACAFLHEFMVWVYLATSSRAQERWRETVRVHSEQRGSGHSAVKMSQ</sequence>
<accession>A0A0M3IKS8</accession>
<dbReference type="AlphaFoldDB" id="A0A0M3IKS8"/>
<dbReference type="WBParaSite" id="ALUE_0001935501-mRNA-1">
    <property type="protein sequence ID" value="ALUE_0001935501-mRNA-1"/>
    <property type="gene ID" value="ALUE_0001935501"/>
</dbReference>
<dbReference type="Proteomes" id="UP000036681">
    <property type="component" value="Unplaced"/>
</dbReference>
<protein>
    <submittedName>
        <fullName evidence="2">Secreted protein</fullName>
    </submittedName>
</protein>
<organism evidence="1 2">
    <name type="scientific">Ascaris lumbricoides</name>
    <name type="common">Giant roundworm</name>
    <dbReference type="NCBI Taxonomy" id="6252"/>
    <lineage>
        <taxon>Eukaryota</taxon>
        <taxon>Metazoa</taxon>
        <taxon>Ecdysozoa</taxon>
        <taxon>Nematoda</taxon>
        <taxon>Chromadorea</taxon>
        <taxon>Rhabditida</taxon>
        <taxon>Spirurina</taxon>
        <taxon>Ascaridomorpha</taxon>
        <taxon>Ascaridoidea</taxon>
        <taxon>Ascarididae</taxon>
        <taxon>Ascaris</taxon>
    </lineage>
</organism>
<keyword evidence="1" id="KW-1185">Reference proteome</keyword>
<evidence type="ECO:0000313" key="1">
    <source>
        <dbReference type="Proteomes" id="UP000036681"/>
    </source>
</evidence>
<reference evidence="2" key="1">
    <citation type="submission" date="2017-02" db="UniProtKB">
        <authorList>
            <consortium name="WormBaseParasite"/>
        </authorList>
    </citation>
    <scope>IDENTIFICATION</scope>
</reference>
<name>A0A0M3IKS8_ASCLU</name>
<evidence type="ECO:0000313" key="2">
    <source>
        <dbReference type="WBParaSite" id="ALUE_0001935501-mRNA-1"/>
    </source>
</evidence>